<evidence type="ECO:0000313" key="4">
    <source>
        <dbReference type="Proteomes" id="UP001153954"/>
    </source>
</evidence>
<proteinExistence type="predicted"/>
<evidence type="ECO:0000256" key="1">
    <source>
        <dbReference type="SAM" id="MobiDB-lite"/>
    </source>
</evidence>
<reference evidence="3" key="1">
    <citation type="submission" date="2022-03" db="EMBL/GenBank/DDBJ databases">
        <authorList>
            <person name="Tunstrom K."/>
        </authorList>
    </citation>
    <scope>NUCLEOTIDE SEQUENCE</scope>
</reference>
<evidence type="ECO:0000313" key="3">
    <source>
        <dbReference type="EMBL" id="CAH2093963.1"/>
    </source>
</evidence>
<protein>
    <recommendedName>
        <fullName evidence="2">FP protein C-terminal domain-containing protein</fullName>
    </recommendedName>
</protein>
<accession>A0AAU9U7L1</accession>
<keyword evidence="4" id="KW-1185">Reference proteome</keyword>
<gene>
    <name evidence="3" type="ORF">EEDITHA_LOCUS9571</name>
</gene>
<dbReference type="EMBL" id="CAKOGL010000013">
    <property type="protein sequence ID" value="CAH2093963.1"/>
    <property type="molecule type" value="Genomic_DNA"/>
</dbReference>
<dbReference type="InterPro" id="IPR057251">
    <property type="entry name" value="FP_C"/>
</dbReference>
<evidence type="ECO:0000259" key="2">
    <source>
        <dbReference type="Pfam" id="PF25298"/>
    </source>
</evidence>
<feature type="domain" description="FP protein C-terminal" evidence="2">
    <location>
        <begin position="157"/>
        <end position="211"/>
    </location>
</feature>
<feature type="region of interest" description="Disordered" evidence="1">
    <location>
        <begin position="220"/>
        <end position="240"/>
    </location>
</feature>
<comment type="caution">
    <text evidence="3">The sequence shown here is derived from an EMBL/GenBank/DDBJ whole genome shotgun (WGS) entry which is preliminary data.</text>
</comment>
<dbReference type="Proteomes" id="UP001153954">
    <property type="component" value="Unassembled WGS sequence"/>
</dbReference>
<sequence length="240" mass="27455">MWDFLKSRLENISQKIVHFEARLKSLESLHTENIKLKTTVLDLQQRINNQAQMLLRNEVEITGVEEIQNENPYHFVLTTTVNLGVALHDSNIVYASRVGPKRSDISNKQLQRPLVVAFTHRVKRDQFLKQAKLRNLNSNNIVGTGPGRTVYVNERLTPANRRLFRSARMFAKSHKYKHSWTLNGAIFVRKRDASLGSPAIRIYNEEDLLKLSQAISTDQAAPIEQPATPLTTDHNDDFSS</sequence>
<organism evidence="3 4">
    <name type="scientific">Euphydryas editha</name>
    <name type="common">Edith's checkerspot</name>
    <dbReference type="NCBI Taxonomy" id="104508"/>
    <lineage>
        <taxon>Eukaryota</taxon>
        <taxon>Metazoa</taxon>
        <taxon>Ecdysozoa</taxon>
        <taxon>Arthropoda</taxon>
        <taxon>Hexapoda</taxon>
        <taxon>Insecta</taxon>
        <taxon>Pterygota</taxon>
        <taxon>Neoptera</taxon>
        <taxon>Endopterygota</taxon>
        <taxon>Lepidoptera</taxon>
        <taxon>Glossata</taxon>
        <taxon>Ditrysia</taxon>
        <taxon>Papilionoidea</taxon>
        <taxon>Nymphalidae</taxon>
        <taxon>Nymphalinae</taxon>
        <taxon>Euphydryas</taxon>
    </lineage>
</organism>
<name>A0AAU9U7L1_EUPED</name>
<dbReference type="Pfam" id="PF25298">
    <property type="entry name" value="Baculo_FP_2nd"/>
    <property type="match status" value="1"/>
</dbReference>
<dbReference type="AlphaFoldDB" id="A0AAU9U7L1"/>